<dbReference type="AlphaFoldDB" id="X1F1V5"/>
<evidence type="ECO:0000313" key="1">
    <source>
        <dbReference type="EMBL" id="GAH23364.1"/>
    </source>
</evidence>
<protein>
    <submittedName>
        <fullName evidence="1">Uncharacterized protein</fullName>
    </submittedName>
</protein>
<accession>X1F1V5</accession>
<gene>
    <name evidence="1" type="ORF">S03H2_04964</name>
</gene>
<proteinExistence type="predicted"/>
<sequence length="79" mass="9367">MIQDTGNFFVNFCLERVESLKNMKEEIYKEIGRRKGDLFLKHINQMELDIMKISNTNQTNTESLNKALLNEIDFKKLLK</sequence>
<reference evidence="1" key="1">
    <citation type="journal article" date="2014" name="Front. Microbiol.">
        <title>High frequency of phylogenetically diverse reductive dehalogenase-homologous genes in deep subseafloor sedimentary metagenomes.</title>
        <authorList>
            <person name="Kawai M."/>
            <person name="Futagami T."/>
            <person name="Toyoda A."/>
            <person name="Takaki Y."/>
            <person name="Nishi S."/>
            <person name="Hori S."/>
            <person name="Arai W."/>
            <person name="Tsubouchi T."/>
            <person name="Morono Y."/>
            <person name="Uchiyama I."/>
            <person name="Ito T."/>
            <person name="Fujiyama A."/>
            <person name="Inagaki F."/>
            <person name="Takami H."/>
        </authorList>
    </citation>
    <scope>NUCLEOTIDE SEQUENCE</scope>
    <source>
        <strain evidence="1">Expedition CK06-06</strain>
    </source>
</reference>
<organism evidence="1">
    <name type="scientific">marine sediment metagenome</name>
    <dbReference type="NCBI Taxonomy" id="412755"/>
    <lineage>
        <taxon>unclassified sequences</taxon>
        <taxon>metagenomes</taxon>
        <taxon>ecological metagenomes</taxon>
    </lineage>
</organism>
<dbReference type="EMBL" id="BARU01002024">
    <property type="protein sequence ID" value="GAH23364.1"/>
    <property type="molecule type" value="Genomic_DNA"/>
</dbReference>
<comment type="caution">
    <text evidence="1">The sequence shown here is derived from an EMBL/GenBank/DDBJ whole genome shotgun (WGS) entry which is preliminary data.</text>
</comment>
<name>X1F1V5_9ZZZZ</name>